<dbReference type="GO" id="GO:0009036">
    <property type="term" value="F:type II site-specific deoxyribonuclease activity"/>
    <property type="evidence" value="ECO:0007669"/>
    <property type="project" value="InterPro"/>
</dbReference>
<dbReference type="InterPro" id="IPR004194">
    <property type="entry name" value="Restrct_endonuc_II_BamHI"/>
</dbReference>
<name>A0A838BQ25_9HYPH</name>
<gene>
    <name evidence="1" type="ORF">H0S73_15240</name>
</gene>
<dbReference type="Proteomes" id="UP000572984">
    <property type="component" value="Unassembled WGS sequence"/>
</dbReference>
<dbReference type="Gene3D" id="3.40.91.20">
    <property type="match status" value="1"/>
</dbReference>
<dbReference type="GO" id="GO:0009307">
    <property type="term" value="P:DNA restriction-modification system"/>
    <property type="evidence" value="ECO:0007669"/>
    <property type="project" value="InterPro"/>
</dbReference>
<reference evidence="1 2" key="1">
    <citation type="submission" date="2020-07" db="EMBL/GenBank/DDBJ databases">
        <title>Draft genome and description of Microvirga mediterraneensis Marseille-Q2068 sp. nov.</title>
        <authorList>
            <person name="Boxberger M."/>
        </authorList>
    </citation>
    <scope>NUCLEOTIDE SEQUENCE [LARGE SCALE GENOMIC DNA]</scope>
    <source>
        <strain evidence="1 2">Marseille-Q2068</strain>
    </source>
</reference>
<evidence type="ECO:0008006" key="3">
    <source>
        <dbReference type="Google" id="ProtNLM"/>
    </source>
</evidence>
<comment type="caution">
    <text evidence="1">The sequence shown here is derived from an EMBL/GenBank/DDBJ whole genome shotgun (WGS) entry which is preliminary data.</text>
</comment>
<proteinExistence type="predicted"/>
<keyword evidence="2" id="KW-1185">Reference proteome</keyword>
<evidence type="ECO:0000313" key="2">
    <source>
        <dbReference type="Proteomes" id="UP000572984"/>
    </source>
</evidence>
<organism evidence="1 2">
    <name type="scientific">Microvirga mediterraneensis</name>
    <dbReference type="NCBI Taxonomy" id="2754695"/>
    <lineage>
        <taxon>Bacteria</taxon>
        <taxon>Pseudomonadati</taxon>
        <taxon>Pseudomonadota</taxon>
        <taxon>Alphaproteobacteria</taxon>
        <taxon>Hyphomicrobiales</taxon>
        <taxon>Methylobacteriaceae</taxon>
        <taxon>Microvirga</taxon>
    </lineage>
</organism>
<protein>
    <recommendedName>
        <fullName evidence="3">Restriction endonuclease BamHI</fullName>
    </recommendedName>
</protein>
<dbReference type="EMBL" id="JACDXJ010000001">
    <property type="protein sequence ID" value="MBA1157480.1"/>
    <property type="molecule type" value="Genomic_DNA"/>
</dbReference>
<dbReference type="Pfam" id="PF02923">
    <property type="entry name" value="BamHI"/>
    <property type="match status" value="1"/>
</dbReference>
<accession>A0A838BQ25</accession>
<dbReference type="GO" id="GO:0000287">
    <property type="term" value="F:magnesium ion binding"/>
    <property type="evidence" value="ECO:0007669"/>
    <property type="project" value="InterPro"/>
</dbReference>
<evidence type="ECO:0000313" key="1">
    <source>
        <dbReference type="EMBL" id="MBA1157480.1"/>
    </source>
</evidence>
<dbReference type="InterPro" id="IPR011338">
    <property type="entry name" value="BamHI/BglII/BstY"/>
</dbReference>
<dbReference type="InterPro" id="IPR011335">
    <property type="entry name" value="Restrct_endonuc-II-like"/>
</dbReference>
<sequence length="234" mass="26436">MKWLRTLVLFDQGGVMNSADWATVHQSYVRSISSIDHPRGSGTLTLKRKERIGTQWRRNGVGYLRSRFLEHMVGTERWHSEGNVDLAPERRQPAIKLYPSMHDYQEPVTSDFGGFDFVTTGPNGTRIAIEWETGNISSSHRSMNKLSIALANEVVQVGVLILPSRQLYEHLTDRIGNIGELSGYLSMWESLKFGVKKGLLAITVVEHDHLTDDPKFPYLQVGNDGRSAEGRTKR</sequence>
<dbReference type="GO" id="GO:0003677">
    <property type="term" value="F:DNA binding"/>
    <property type="evidence" value="ECO:0007669"/>
    <property type="project" value="InterPro"/>
</dbReference>
<dbReference type="AlphaFoldDB" id="A0A838BQ25"/>
<dbReference type="SUPFAM" id="SSF52980">
    <property type="entry name" value="Restriction endonuclease-like"/>
    <property type="match status" value="1"/>
</dbReference>
<dbReference type="RefSeq" id="WP_181052947.1">
    <property type="nucleotide sequence ID" value="NZ_JACDXJ010000001.1"/>
</dbReference>